<reference evidence="3" key="1">
    <citation type="submission" date="2019-07" db="EMBL/GenBank/DDBJ databases">
        <title>Shewanella sp. YLB-08 draft genomic sequence.</title>
        <authorList>
            <person name="Yu L."/>
        </authorList>
    </citation>
    <scope>NUCLEOTIDE SEQUENCE [LARGE SCALE GENOMIC DNA]</scope>
    <source>
        <strain evidence="3">JCM 20706</strain>
    </source>
</reference>
<dbReference type="EMBL" id="VKGK01000003">
    <property type="protein sequence ID" value="TRY15688.1"/>
    <property type="molecule type" value="Genomic_DNA"/>
</dbReference>
<dbReference type="InterPro" id="IPR007345">
    <property type="entry name" value="Polysacch_pyruvyl_Trfase"/>
</dbReference>
<accession>A0A553JTA5</accession>
<comment type="caution">
    <text evidence="2">The sequence shown here is derived from an EMBL/GenBank/DDBJ whole genome shotgun (WGS) entry which is preliminary data.</text>
</comment>
<sequence>MKIGLLTIHNALNYGAVFQAYATQEVLSRHGKTEIINYKNSHIEKVYSIFNVKPNSKILRHLVRDLLLLKSKVTKKVKFNCFFDDYFNLSEEYNFNNISSSKYDLYVCGSDQIWNPKVTNGCDIINEDYFLGFIPTGVKKISYASSLGNYRFDIKQEKQVKYLLGTFDYISVREKDGTDYLESILGGRVKQVLDPTLLLSKEEWIGKLNLRQKHDIEEYILVYTVPRSSLLKDVVDFYSKTGIKIIAVDSNLIKIAGVDEQVRDAGPQELLNLILNAKMVLTDSFHGVCFAINFKKDFAAISSGTLSNRMKNILSLVGMEDRFIESLNDIRALEPINDEVYLKSLLLLEEHKKISIDYLKKALSN</sequence>
<keyword evidence="3" id="KW-1185">Reference proteome</keyword>
<dbReference type="RefSeq" id="WP_143563299.1">
    <property type="nucleotide sequence ID" value="NZ_BMPL01000003.1"/>
</dbReference>
<dbReference type="GO" id="GO:0016740">
    <property type="term" value="F:transferase activity"/>
    <property type="evidence" value="ECO:0007669"/>
    <property type="project" value="UniProtKB-KW"/>
</dbReference>
<evidence type="ECO:0000259" key="1">
    <source>
        <dbReference type="Pfam" id="PF04230"/>
    </source>
</evidence>
<feature type="domain" description="Polysaccharide pyruvyl transferase" evidence="1">
    <location>
        <begin position="13"/>
        <end position="303"/>
    </location>
</feature>
<keyword evidence="2" id="KW-0808">Transferase</keyword>
<organism evidence="2 3">
    <name type="scientific">Shewanella hanedai</name>
    <name type="common">Alteromonas hanedai</name>
    <dbReference type="NCBI Taxonomy" id="25"/>
    <lineage>
        <taxon>Bacteria</taxon>
        <taxon>Pseudomonadati</taxon>
        <taxon>Pseudomonadota</taxon>
        <taxon>Gammaproteobacteria</taxon>
        <taxon>Alteromonadales</taxon>
        <taxon>Shewanellaceae</taxon>
        <taxon>Shewanella</taxon>
    </lineage>
</organism>
<dbReference type="AlphaFoldDB" id="A0A553JTA5"/>
<name>A0A553JTA5_SHEHA</name>
<dbReference type="Proteomes" id="UP000318126">
    <property type="component" value="Unassembled WGS sequence"/>
</dbReference>
<protein>
    <submittedName>
        <fullName evidence="2">Polysaccharide pyruvyl transferase family protein</fullName>
    </submittedName>
</protein>
<proteinExistence type="predicted"/>
<evidence type="ECO:0000313" key="2">
    <source>
        <dbReference type="EMBL" id="TRY15688.1"/>
    </source>
</evidence>
<evidence type="ECO:0000313" key="3">
    <source>
        <dbReference type="Proteomes" id="UP000318126"/>
    </source>
</evidence>
<dbReference type="OrthoDB" id="9799278at2"/>
<gene>
    <name evidence="2" type="ORF">FN961_04230</name>
</gene>
<dbReference type="Pfam" id="PF04230">
    <property type="entry name" value="PS_pyruv_trans"/>
    <property type="match status" value="1"/>
</dbReference>